<protein>
    <recommendedName>
        <fullName evidence="6">Alpha-type protein kinase domain-containing protein</fullName>
    </recommendedName>
</protein>
<evidence type="ECO:0000313" key="8">
    <source>
        <dbReference type="Proteomes" id="UP000626109"/>
    </source>
</evidence>
<dbReference type="GO" id="GO:1903013">
    <property type="term" value="P:response to differentiation-inducing factor 1"/>
    <property type="evidence" value="ECO:0007669"/>
    <property type="project" value="TreeGrafter"/>
</dbReference>
<dbReference type="PANTHER" id="PTHR45992">
    <property type="entry name" value="EUKARYOTIC ELONGATION FACTOR 2 KINASE-RELATED"/>
    <property type="match status" value="1"/>
</dbReference>
<keyword evidence="3" id="KW-0547">Nucleotide-binding</keyword>
<dbReference type="GO" id="GO:0031037">
    <property type="term" value="P:myosin II filament disassembly"/>
    <property type="evidence" value="ECO:0007669"/>
    <property type="project" value="TreeGrafter"/>
</dbReference>
<name>A0A813IAC9_POLGL</name>
<dbReference type="Proteomes" id="UP000626109">
    <property type="component" value="Unassembled WGS sequence"/>
</dbReference>
<dbReference type="PANTHER" id="PTHR45992:SF2">
    <property type="entry name" value="EUKARYOTIC ELONGATION FACTOR 2 KINASE"/>
    <property type="match status" value="1"/>
</dbReference>
<keyword evidence="1" id="KW-0723">Serine/threonine-protein kinase</keyword>
<dbReference type="PROSITE" id="PS51158">
    <property type="entry name" value="ALPHA_KINASE"/>
    <property type="match status" value="1"/>
</dbReference>
<accession>A0A813IAC9</accession>
<sequence length="212" mass="23575">QAMAKHSAELYNAEVARRAAESSIGREGAHYIDFLLTHIIQLSDGSTYGAEAFVFGSYEKYNNNSGGTMGDRRTPQTFSYFSWVSSGRCRMIVDIQGVDDLYTDPVVHFLPSHESGSFKTADSPVNLGIRGFALFLWSHRYNEIDRLLQLPIFVLSRSEQEARPPEACTIQDLHQGLGLQTSTRDTATRKAETVSLASVRDIDLRATSFASE</sequence>
<feature type="domain" description="Alpha-type protein kinase" evidence="6">
    <location>
        <begin position="1"/>
        <end position="153"/>
    </location>
</feature>
<dbReference type="AlphaFoldDB" id="A0A813IAC9"/>
<keyword evidence="4" id="KW-0418">Kinase</keyword>
<evidence type="ECO:0000256" key="3">
    <source>
        <dbReference type="ARBA" id="ARBA00022741"/>
    </source>
</evidence>
<dbReference type="InterPro" id="IPR051852">
    <property type="entry name" value="Alpha-type_PK"/>
</dbReference>
<feature type="non-terminal residue" evidence="7">
    <location>
        <position position="1"/>
    </location>
</feature>
<keyword evidence="2" id="KW-0808">Transferase</keyword>
<evidence type="ECO:0000256" key="4">
    <source>
        <dbReference type="ARBA" id="ARBA00022777"/>
    </source>
</evidence>
<proteinExistence type="predicted"/>
<keyword evidence="5" id="KW-0067">ATP-binding</keyword>
<evidence type="ECO:0000256" key="1">
    <source>
        <dbReference type="ARBA" id="ARBA00022527"/>
    </source>
</evidence>
<evidence type="ECO:0000313" key="7">
    <source>
        <dbReference type="EMBL" id="CAE8647430.1"/>
    </source>
</evidence>
<evidence type="ECO:0000256" key="2">
    <source>
        <dbReference type="ARBA" id="ARBA00022679"/>
    </source>
</evidence>
<dbReference type="SMART" id="SM00811">
    <property type="entry name" value="Alpha_kinase"/>
    <property type="match status" value="1"/>
</dbReference>
<evidence type="ECO:0000259" key="6">
    <source>
        <dbReference type="PROSITE" id="PS51158"/>
    </source>
</evidence>
<dbReference type="EMBL" id="CAJNNW010005437">
    <property type="protein sequence ID" value="CAE8647430.1"/>
    <property type="molecule type" value="Genomic_DNA"/>
</dbReference>
<dbReference type="GO" id="GO:0004674">
    <property type="term" value="F:protein serine/threonine kinase activity"/>
    <property type="evidence" value="ECO:0007669"/>
    <property type="project" value="UniProtKB-KW"/>
</dbReference>
<gene>
    <name evidence="7" type="ORF">PGLA2088_LOCUS5670</name>
</gene>
<comment type="caution">
    <text evidence="7">The sequence shown here is derived from an EMBL/GenBank/DDBJ whole genome shotgun (WGS) entry which is preliminary data.</text>
</comment>
<dbReference type="InterPro" id="IPR011009">
    <property type="entry name" value="Kinase-like_dom_sf"/>
</dbReference>
<dbReference type="GO" id="GO:0005524">
    <property type="term" value="F:ATP binding"/>
    <property type="evidence" value="ECO:0007669"/>
    <property type="project" value="UniProtKB-KW"/>
</dbReference>
<dbReference type="InterPro" id="IPR004166">
    <property type="entry name" value="a-kinase_dom"/>
</dbReference>
<feature type="non-terminal residue" evidence="7">
    <location>
        <position position="212"/>
    </location>
</feature>
<organism evidence="7 8">
    <name type="scientific">Polarella glacialis</name>
    <name type="common">Dinoflagellate</name>
    <dbReference type="NCBI Taxonomy" id="89957"/>
    <lineage>
        <taxon>Eukaryota</taxon>
        <taxon>Sar</taxon>
        <taxon>Alveolata</taxon>
        <taxon>Dinophyceae</taxon>
        <taxon>Suessiales</taxon>
        <taxon>Suessiaceae</taxon>
        <taxon>Polarella</taxon>
    </lineage>
</organism>
<evidence type="ECO:0000256" key="5">
    <source>
        <dbReference type="ARBA" id="ARBA00022840"/>
    </source>
</evidence>
<dbReference type="Pfam" id="PF02816">
    <property type="entry name" value="Alpha_kinase"/>
    <property type="match status" value="1"/>
</dbReference>
<dbReference type="SUPFAM" id="SSF56112">
    <property type="entry name" value="Protein kinase-like (PK-like)"/>
    <property type="match status" value="1"/>
</dbReference>
<dbReference type="Gene3D" id="3.20.200.10">
    <property type="entry name" value="MHCK/EF2 kinase"/>
    <property type="match status" value="1"/>
</dbReference>
<reference evidence="7" key="1">
    <citation type="submission" date="2021-02" db="EMBL/GenBank/DDBJ databases">
        <authorList>
            <person name="Dougan E. K."/>
            <person name="Rhodes N."/>
            <person name="Thang M."/>
            <person name="Chan C."/>
        </authorList>
    </citation>
    <scope>NUCLEOTIDE SEQUENCE</scope>
</reference>